<dbReference type="Gene3D" id="3.40.50.1000">
    <property type="entry name" value="HAD superfamily/HAD-like"/>
    <property type="match status" value="1"/>
</dbReference>
<dbReference type="InterPro" id="IPR036412">
    <property type="entry name" value="HAD-like_sf"/>
</dbReference>
<dbReference type="OrthoDB" id="9797743at2"/>
<dbReference type="InterPro" id="IPR006439">
    <property type="entry name" value="HAD-SF_hydro_IA"/>
</dbReference>
<accession>A0A5B9QJC6</accession>
<dbReference type="Pfam" id="PF00702">
    <property type="entry name" value="Hydrolase"/>
    <property type="match status" value="1"/>
</dbReference>
<evidence type="ECO:0000313" key="1">
    <source>
        <dbReference type="EMBL" id="QEG37645.1"/>
    </source>
</evidence>
<sequence>MPRSAVIFDVDGVLIDSYQAHYESWLAMFAEQGVSFTEQDFRATFGRTSHDIIAALYGKDLNDAEIREWDNRKEALYRDIIRKSFPAIDGAVELLDSLAADGFRLAVGSSGPPENIALTLDCLGRSELFAAKVTRVDVTRGKPDPQVFQIAAQRLGADPSECVVVEDAPAGIEAANRAEMASVALTGTATREELSHALMVVDSLRELTPTKLRAL</sequence>
<dbReference type="SFLD" id="SFLDS00003">
    <property type="entry name" value="Haloacid_Dehalogenase"/>
    <property type="match status" value="1"/>
</dbReference>
<dbReference type="KEGG" id="bgok:Pr1d_49910"/>
<organism evidence="1 2">
    <name type="scientific">Bythopirellula goksoeyrii</name>
    <dbReference type="NCBI Taxonomy" id="1400387"/>
    <lineage>
        <taxon>Bacteria</taxon>
        <taxon>Pseudomonadati</taxon>
        <taxon>Planctomycetota</taxon>
        <taxon>Planctomycetia</taxon>
        <taxon>Pirellulales</taxon>
        <taxon>Lacipirellulaceae</taxon>
        <taxon>Bythopirellula</taxon>
    </lineage>
</organism>
<dbReference type="SFLD" id="SFLDG01129">
    <property type="entry name" value="C1.5:_HAD__Beta-PGM__Phosphata"/>
    <property type="match status" value="1"/>
</dbReference>
<dbReference type="GO" id="GO:0008801">
    <property type="term" value="F:beta-phosphoglucomutase activity"/>
    <property type="evidence" value="ECO:0007669"/>
    <property type="project" value="UniProtKB-EC"/>
</dbReference>
<keyword evidence="2" id="KW-1185">Reference proteome</keyword>
<keyword evidence="1" id="KW-0413">Isomerase</keyword>
<protein>
    <submittedName>
        <fullName evidence="1">Beta-phosphoglucomutase</fullName>
        <ecNumber evidence="1">5.4.2.6</ecNumber>
    </submittedName>
</protein>
<reference evidence="1 2" key="1">
    <citation type="submission" date="2019-08" db="EMBL/GenBank/DDBJ databases">
        <title>Deep-cultivation of Planctomycetes and their phenomic and genomic characterization uncovers novel biology.</title>
        <authorList>
            <person name="Wiegand S."/>
            <person name="Jogler M."/>
            <person name="Boedeker C."/>
            <person name="Pinto D."/>
            <person name="Vollmers J."/>
            <person name="Rivas-Marin E."/>
            <person name="Kohn T."/>
            <person name="Peeters S.H."/>
            <person name="Heuer A."/>
            <person name="Rast P."/>
            <person name="Oberbeckmann S."/>
            <person name="Bunk B."/>
            <person name="Jeske O."/>
            <person name="Meyerdierks A."/>
            <person name="Storesund J.E."/>
            <person name="Kallscheuer N."/>
            <person name="Luecker S."/>
            <person name="Lage O.M."/>
            <person name="Pohl T."/>
            <person name="Merkel B.J."/>
            <person name="Hornburger P."/>
            <person name="Mueller R.-W."/>
            <person name="Bruemmer F."/>
            <person name="Labrenz M."/>
            <person name="Spormann A.M."/>
            <person name="Op den Camp H."/>
            <person name="Overmann J."/>
            <person name="Amann R."/>
            <person name="Jetten M.S.M."/>
            <person name="Mascher T."/>
            <person name="Medema M.H."/>
            <person name="Devos D.P."/>
            <person name="Kaster A.-K."/>
            <person name="Ovreas L."/>
            <person name="Rohde M."/>
            <person name="Galperin M.Y."/>
            <person name="Jogler C."/>
        </authorList>
    </citation>
    <scope>NUCLEOTIDE SEQUENCE [LARGE SCALE GENOMIC DNA]</scope>
    <source>
        <strain evidence="1 2">Pr1d</strain>
    </source>
</reference>
<dbReference type="InterPro" id="IPR051806">
    <property type="entry name" value="HAD-like_SPP"/>
</dbReference>
<dbReference type="SUPFAM" id="SSF56784">
    <property type="entry name" value="HAD-like"/>
    <property type="match status" value="1"/>
</dbReference>
<dbReference type="Proteomes" id="UP000323917">
    <property type="component" value="Chromosome"/>
</dbReference>
<dbReference type="GO" id="GO:0050308">
    <property type="term" value="F:sugar-phosphatase activity"/>
    <property type="evidence" value="ECO:0007669"/>
    <property type="project" value="TreeGrafter"/>
</dbReference>
<dbReference type="AlphaFoldDB" id="A0A5B9QJC6"/>
<dbReference type="Gene3D" id="1.10.150.240">
    <property type="entry name" value="Putative phosphatase, domain 2"/>
    <property type="match status" value="1"/>
</dbReference>
<evidence type="ECO:0000313" key="2">
    <source>
        <dbReference type="Proteomes" id="UP000323917"/>
    </source>
</evidence>
<dbReference type="PRINTS" id="PR00413">
    <property type="entry name" value="HADHALOGNASE"/>
</dbReference>
<dbReference type="NCBIfam" id="TIGR01509">
    <property type="entry name" value="HAD-SF-IA-v3"/>
    <property type="match status" value="1"/>
</dbReference>
<dbReference type="InterPro" id="IPR023198">
    <property type="entry name" value="PGP-like_dom2"/>
</dbReference>
<gene>
    <name evidence="1" type="primary">ycjU</name>
    <name evidence="1" type="ORF">Pr1d_49910</name>
</gene>
<name>A0A5B9QJC6_9BACT</name>
<dbReference type="EMBL" id="CP042913">
    <property type="protein sequence ID" value="QEG37645.1"/>
    <property type="molecule type" value="Genomic_DNA"/>
</dbReference>
<dbReference type="EC" id="5.4.2.6" evidence="1"/>
<dbReference type="CDD" id="cd07505">
    <property type="entry name" value="HAD_BPGM-like"/>
    <property type="match status" value="1"/>
</dbReference>
<dbReference type="SFLD" id="SFLDG01135">
    <property type="entry name" value="C1.5.6:_HAD__Beta-PGM__Phospha"/>
    <property type="match status" value="1"/>
</dbReference>
<dbReference type="PANTHER" id="PTHR43481:SF4">
    <property type="entry name" value="GLYCEROL-1-PHOSPHATE PHOSPHOHYDROLASE 1-RELATED"/>
    <property type="match status" value="1"/>
</dbReference>
<dbReference type="PANTHER" id="PTHR43481">
    <property type="entry name" value="FRUCTOSE-1-PHOSPHATE PHOSPHATASE"/>
    <property type="match status" value="1"/>
</dbReference>
<proteinExistence type="predicted"/>
<dbReference type="InterPro" id="IPR023214">
    <property type="entry name" value="HAD_sf"/>
</dbReference>
<dbReference type="RefSeq" id="WP_148075847.1">
    <property type="nucleotide sequence ID" value="NZ_CP042913.1"/>
</dbReference>